<dbReference type="InterPro" id="IPR008949">
    <property type="entry name" value="Isoprenoid_synthase_dom_sf"/>
</dbReference>
<comment type="caution">
    <text evidence="1">The sequence shown here is derived from an EMBL/GenBank/DDBJ whole genome shotgun (WGS) entry which is preliminary data.</text>
</comment>
<keyword evidence="2" id="KW-1185">Reference proteome</keyword>
<protein>
    <recommendedName>
        <fullName evidence="3">Phytoene synthase</fullName>
    </recommendedName>
</protein>
<proteinExistence type="predicted"/>
<evidence type="ECO:0000313" key="1">
    <source>
        <dbReference type="EMBL" id="OMJ81913.1"/>
    </source>
</evidence>
<dbReference type="OrthoDB" id="270318at2759"/>
<dbReference type="Gene3D" id="1.10.600.10">
    <property type="entry name" value="Farnesyl Diphosphate Synthase"/>
    <property type="match status" value="1"/>
</dbReference>
<dbReference type="InterPro" id="IPR002060">
    <property type="entry name" value="Squ/phyt_synthse"/>
</dbReference>
<dbReference type="SUPFAM" id="SSF48576">
    <property type="entry name" value="Terpenoid synthases"/>
    <property type="match status" value="1"/>
</dbReference>
<evidence type="ECO:0000313" key="2">
    <source>
        <dbReference type="Proteomes" id="UP000187209"/>
    </source>
</evidence>
<sequence length="289" mass="34661">MSIFHPLQALDYCERQVKDKALGVYIHGMFLPPEIRPFFYSIHALRIELIESRESIMHSNLISTKQAWWLDNLDSIWNNCPAQEPVSIAISELKKYHTIRKSHFERLIKGIFEEPQMKNLRTFDRYIDNNYTMCCYLTLEILHYFGEAEFEAITYAGRSWGVMEMLLRSKYYAEQGRFYFPEDLLEKYKIPISISKENEENNTNELPEQFYDLILEIAAYGKMNLEKARENQHALPKYAYLAFLQLAQAEMFYKRLEKHNFNIFNAKTRKFSWMPLVWRMFKCAKKRVF</sequence>
<dbReference type="EMBL" id="MPUH01000362">
    <property type="protein sequence ID" value="OMJ81913.1"/>
    <property type="molecule type" value="Genomic_DNA"/>
</dbReference>
<name>A0A1R2BYN7_9CILI</name>
<gene>
    <name evidence="1" type="ORF">SteCoe_17555</name>
</gene>
<accession>A0A1R2BYN7</accession>
<dbReference type="AlphaFoldDB" id="A0A1R2BYN7"/>
<dbReference type="Pfam" id="PF00494">
    <property type="entry name" value="SQS_PSY"/>
    <property type="match status" value="1"/>
</dbReference>
<evidence type="ECO:0008006" key="3">
    <source>
        <dbReference type="Google" id="ProtNLM"/>
    </source>
</evidence>
<organism evidence="1 2">
    <name type="scientific">Stentor coeruleus</name>
    <dbReference type="NCBI Taxonomy" id="5963"/>
    <lineage>
        <taxon>Eukaryota</taxon>
        <taxon>Sar</taxon>
        <taxon>Alveolata</taxon>
        <taxon>Ciliophora</taxon>
        <taxon>Postciliodesmatophora</taxon>
        <taxon>Heterotrichea</taxon>
        <taxon>Heterotrichida</taxon>
        <taxon>Stentoridae</taxon>
        <taxon>Stentor</taxon>
    </lineage>
</organism>
<dbReference type="Proteomes" id="UP000187209">
    <property type="component" value="Unassembled WGS sequence"/>
</dbReference>
<reference evidence="1 2" key="1">
    <citation type="submission" date="2016-11" db="EMBL/GenBank/DDBJ databases">
        <title>The macronuclear genome of Stentor coeruleus: a giant cell with tiny introns.</title>
        <authorList>
            <person name="Slabodnick M."/>
            <person name="Ruby J.G."/>
            <person name="Reiff S.B."/>
            <person name="Swart E.C."/>
            <person name="Gosai S."/>
            <person name="Prabakaran S."/>
            <person name="Witkowska E."/>
            <person name="Larue G.E."/>
            <person name="Fisher S."/>
            <person name="Freeman R.M."/>
            <person name="Gunawardena J."/>
            <person name="Chu W."/>
            <person name="Stover N.A."/>
            <person name="Gregory B.D."/>
            <person name="Nowacki M."/>
            <person name="Derisi J."/>
            <person name="Roy S.W."/>
            <person name="Marshall W.F."/>
            <person name="Sood P."/>
        </authorList>
    </citation>
    <scope>NUCLEOTIDE SEQUENCE [LARGE SCALE GENOMIC DNA]</scope>
    <source>
        <strain evidence="1">WM001</strain>
    </source>
</reference>